<dbReference type="AlphaFoldDB" id="A0AAV9IX30"/>
<accession>A0AAV9IX30</accession>
<feature type="region of interest" description="Disordered" evidence="2">
    <location>
        <begin position="1"/>
        <end position="27"/>
    </location>
</feature>
<gene>
    <name evidence="3" type="ORF">CDCA_CDCA10G2852</name>
</gene>
<comment type="caution">
    <text evidence="3">The sequence shown here is derived from an EMBL/GenBank/DDBJ whole genome shotgun (WGS) entry which is preliminary data.</text>
</comment>
<proteinExistence type="predicted"/>
<keyword evidence="1" id="KW-0175">Coiled coil</keyword>
<dbReference type="EMBL" id="JANCYW010000010">
    <property type="protein sequence ID" value="KAK4536827.1"/>
    <property type="molecule type" value="Genomic_DNA"/>
</dbReference>
<evidence type="ECO:0000256" key="2">
    <source>
        <dbReference type="SAM" id="MobiDB-lite"/>
    </source>
</evidence>
<evidence type="ECO:0000313" key="4">
    <source>
        <dbReference type="Proteomes" id="UP001301350"/>
    </source>
</evidence>
<feature type="compositionally biased region" description="Low complexity" evidence="2">
    <location>
        <begin position="1"/>
        <end position="12"/>
    </location>
</feature>
<dbReference type="Proteomes" id="UP001301350">
    <property type="component" value="Unassembled WGS sequence"/>
</dbReference>
<feature type="coiled-coil region" evidence="1">
    <location>
        <begin position="309"/>
        <end position="339"/>
    </location>
</feature>
<name>A0AAV9IX30_CYACA</name>
<keyword evidence="4" id="KW-1185">Reference proteome</keyword>
<organism evidence="3 4">
    <name type="scientific">Cyanidium caldarium</name>
    <name type="common">Red alga</name>
    <dbReference type="NCBI Taxonomy" id="2771"/>
    <lineage>
        <taxon>Eukaryota</taxon>
        <taxon>Rhodophyta</taxon>
        <taxon>Bangiophyceae</taxon>
        <taxon>Cyanidiales</taxon>
        <taxon>Cyanidiaceae</taxon>
        <taxon>Cyanidium</taxon>
    </lineage>
</organism>
<reference evidence="3 4" key="1">
    <citation type="submission" date="2022-07" db="EMBL/GenBank/DDBJ databases">
        <title>Genome-wide signatures of adaptation to extreme environments.</title>
        <authorList>
            <person name="Cho C.H."/>
            <person name="Yoon H.S."/>
        </authorList>
    </citation>
    <scope>NUCLEOTIDE SEQUENCE [LARGE SCALE GENOMIC DNA]</scope>
    <source>
        <strain evidence="3 4">DBV 063 E5</strain>
    </source>
</reference>
<evidence type="ECO:0000313" key="3">
    <source>
        <dbReference type="EMBL" id="KAK4536827.1"/>
    </source>
</evidence>
<sequence>MASTRRSGTSRRTAGRKRGAPQPPSPECQRGRLLLGLLLERGLVEPTVLMGLKSCLDEQTWQRAWQALKAGYREWRRHRVDGAHWPVADVGREGYASFSTISGEYHLTHEDMDAAPFKWGYYSTYRVSYKNYSVEHLYSISLRKHGGPEGLAEQFRPSHEKQQRHEVRRKRIDGLFKAARERHKNGSGRLRRLTDKELEGAMEATGAAGFVRNGRSIRAVTERIELYALAEASFRAAKCKDAATVARSYFTHGAQAHEVWQAAEREERRIARRCAVIAPLVRRLSVHDREEIMERYLHGLDPVPKRQIQRAVEGKIRAAREAARRVEEREQELRRLLRQRGLQLRADSELRRAYIQRNEGVAEHIVDTMQLMKFLHSDTDYSVTLSDIYREERELETGHSDDGSYDGGDDDFFPRRRHPYVHFTAEDRHFFSQRAMSATLVSLVRQRNRCKLARLPRFLFRPLPPEHPMKAVGDLVLRERQDHPEVFEGLNGVERH</sequence>
<evidence type="ECO:0000256" key="1">
    <source>
        <dbReference type="SAM" id="Coils"/>
    </source>
</evidence>
<protein>
    <submittedName>
        <fullName evidence="3">Uncharacterized protein</fullName>
    </submittedName>
</protein>